<sequence length="432" mass="48492">MNAKVNTEEANVSKWIKKIDGDEHFTENPQRKSVLEGLESSRDSFDPNVVLILQAHNDNDNDSDHIPHPCDTVSCPSLSELNCPSDSEERPVLMPLTSGAPSNLSVVINDELFSQCCLNQKCMCKTCHIPDCNEAGEVVVELSPESMDTPGDCCGKYECQLEPNCTEHQNTDSYWLTNCQRCKCFAGQNICHQICDENLRKSAICHSKNLNKFFEDGDTWKDGCSECECINGEPNCVITFCRSVSCPPHLQVTQNDSCCPICWPEGIPMPNGRQDYVDEEDGEEVNESDNHYDEDENIPMGAIATDDYLDRNSNELLPDIVWNTTNPPSKSDNFTTTVLTGSPSNTPTPAPCAKQETPAAYQLYPQVVELMRYNQQNDILYTIIALLSILVIVLAAWNIHLKSKQRSYRPVSNFDDNFNRMSSNIKKMNDYV</sequence>
<dbReference type="SUPFAM" id="SSF57603">
    <property type="entry name" value="FnI-like domain"/>
    <property type="match status" value="1"/>
</dbReference>
<evidence type="ECO:0000313" key="4">
    <source>
        <dbReference type="Proteomes" id="UP000092444"/>
    </source>
</evidence>
<dbReference type="EnsemblMetazoa" id="GMOY011053-RA">
    <property type="protein sequence ID" value="GMOY011053-PA"/>
    <property type="gene ID" value="GMOY011053"/>
</dbReference>
<dbReference type="AlphaFoldDB" id="A0A1B0GCM7"/>
<evidence type="ECO:0000259" key="2">
    <source>
        <dbReference type="PROSITE" id="PS50184"/>
    </source>
</evidence>
<dbReference type="STRING" id="37546.A0A1B0GCM7"/>
<keyword evidence="1" id="KW-0812">Transmembrane</keyword>
<dbReference type="GO" id="GO:0005886">
    <property type="term" value="C:plasma membrane"/>
    <property type="evidence" value="ECO:0007669"/>
    <property type="project" value="TreeGrafter"/>
</dbReference>
<dbReference type="PANTHER" id="PTHR46439">
    <property type="entry name" value="CYSTEINE-RICH MOTOR NEURON 1 PROTEIN"/>
    <property type="match status" value="1"/>
</dbReference>
<feature type="domain" description="VWFC" evidence="2">
    <location>
        <begin position="203"/>
        <end position="263"/>
    </location>
</feature>
<proteinExistence type="predicted"/>
<dbReference type="PANTHER" id="PTHR46439:SF1">
    <property type="entry name" value="CYSTEINE-RICH MOTOR NEURON 1 PROTEIN"/>
    <property type="match status" value="1"/>
</dbReference>
<keyword evidence="1" id="KW-0472">Membrane</keyword>
<organism evidence="3 4">
    <name type="scientific">Glossina morsitans morsitans</name>
    <name type="common">Savannah tsetse fly</name>
    <dbReference type="NCBI Taxonomy" id="37546"/>
    <lineage>
        <taxon>Eukaryota</taxon>
        <taxon>Metazoa</taxon>
        <taxon>Ecdysozoa</taxon>
        <taxon>Arthropoda</taxon>
        <taxon>Hexapoda</taxon>
        <taxon>Insecta</taxon>
        <taxon>Pterygota</taxon>
        <taxon>Neoptera</taxon>
        <taxon>Endopterygota</taxon>
        <taxon>Diptera</taxon>
        <taxon>Brachycera</taxon>
        <taxon>Muscomorpha</taxon>
        <taxon>Hippoboscoidea</taxon>
        <taxon>Glossinidae</taxon>
        <taxon>Glossina</taxon>
    </lineage>
</organism>
<keyword evidence="1" id="KW-1133">Transmembrane helix</keyword>
<dbReference type="Gene3D" id="6.20.200.20">
    <property type="match status" value="1"/>
</dbReference>
<reference evidence="3" key="1">
    <citation type="submission" date="2020-05" db="UniProtKB">
        <authorList>
            <consortium name="EnsemblMetazoa"/>
        </authorList>
    </citation>
    <scope>IDENTIFICATION</scope>
    <source>
        <strain evidence="3">Yale</strain>
    </source>
</reference>
<evidence type="ECO:0000313" key="3">
    <source>
        <dbReference type="EnsemblMetazoa" id="GMOY011053-PA"/>
    </source>
</evidence>
<accession>A0A1B0GCM7</accession>
<dbReference type="PROSITE" id="PS50184">
    <property type="entry name" value="VWFC_2"/>
    <property type="match status" value="1"/>
</dbReference>
<dbReference type="VEuPathDB" id="VectorBase:GMOY011053"/>
<dbReference type="EMBL" id="CCAG010002163">
    <property type="status" value="NOT_ANNOTATED_CDS"/>
    <property type="molecule type" value="Genomic_DNA"/>
</dbReference>
<dbReference type="PROSITE" id="PS01208">
    <property type="entry name" value="VWFC_1"/>
    <property type="match status" value="1"/>
</dbReference>
<dbReference type="InterPro" id="IPR001007">
    <property type="entry name" value="VWF_dom"/>
</dbReference>
<dbReference type="PhylomeDB" id="A0A1B0GCM7"/>
<keyword evidence="4" id="KW-1185">Reference proteome</keyword>
<protein>
    <recommendedName>
        <fullName evidence="2">VWFC domain-containing protein</fullName>
    </recommendedName>
</protein>
<dbReference type="InterPro" id="IPR052624">
    <property type="entry name" value="CRIM1"/>
</dbReference>
<name>A0A1B0GCM7_GLOMM</name>
<dbReference type="SMART" id="SM00214">
    <property type="entry name" value="VWC"/>
    <property type="match status" value="1"/>
</dbReference>
<evidence type="ECO:0000256" key="1">
    <source>
        <dbReference type="SAM" id="Phobius"/>
    </source>
</evidence>
<dbReference type="Proteomes" id="UP000092444">
    <property type="component" value="Unassembled WGS sequence"/>
</dbReference>
<feature type="transmembrane region" description="Helical" evidence="1">
    <location>
        <begin position="379"/>
        <end position="399"/>
    </location>
</feature>